<dbReference type="GO" id="GO:0030253">
    <property type="term" value="P:protein secretion by the type I secretion system"/>
    <property type="evidence" value="ECO:0007669"/>
    <property type="project" value="InterPro"/>
</dbReference>
<dbReference type="InterPro" id="IPR027417">
    <property type="entry name" value="P-loop_NTPase"/>
</dbReference>
<organism evidence="17">
    <name type="scientific">Tolypothrix bouteillei VB521301</name>
    <dbReference type="NCBI Taxonomy" id="1479485"/>
    <lineage>
        <taxon>Bacteria</taxon>
        <taxon>Bacillati</taxon>
        <taxon>Cyanobacteriota</taxon>
        <taxon>Cyanophyceae</taxon>
        <taxon>Nostocales</taxon>
        <taxon>Tolypothrichaceae</taxon>
        <taxon>Tolypothrix</taxon>
    </lineage>
</organism>
<dbReference type="FunFam" id="3.40.50.300:FF:000221">
    <property type="entry name" value="Multidrug ABC transporter ATP-binding protein"/>
    <property type="match status" value="1"/>
</dbReference>
<dbReference type="GO" id="GO:0008234">
    <property type="term" value="F:cysteine-type peptidase activity"/>
    <property type="evidence" value="ECO:0007669"/>
    <property type="project" value="UniProtKB-KW"/>
</dbReference>
<dbReference type="InterPro" id="IPR039421">
    <property type="entry name" value="Type_1_exporter"/>
</dbReference>
<dbReference type="EMBL" id="JHEG02000001">
    <property type="protein sequence ID" value="KIE13894.1"/>
    <property type="molecule type" value="Genomic_DNA"/>
</dbReference>
<feature type="transmembrane region" description="Helical" evidence="12">
    <location>
        <begin position="469"/>
        <end position="489"/>
    </location>
</feature>
<keyword evidence="5" id="KW-0547">Nucleotide-binding</keyword>
<accession>A0A0C1R8J3</accession>
<dbReference type="SMART" id="SM00382">
    <property type="entry name" value="AAA"/>
    <property type="match status" value="1"/>
</dbReference>
<dbReference type="NCBIfam" id="TIGR01846">
    <property type="entry name" value="type_I_sec_HlyB"/>
    <property type="match status" value="1"/>
</dbReference>
<feature type="transmembrane region" description="Helical" evidence="12">
    <location>
        <begin position="542"/>
        <end position="563"/>
    </location>
</feature>
<dbReference type="STRING" id="1479485.DA73_0200530"/>
<dbReference type="SUPFAM" id="SSF90123">
    <property type="entry name" value="ABC transporter transmembrane region"/>
    <property type="match status" value="1"/>
</dbReference>
<evidence type="ECO:0000256" key="7">
    <source>
        <dbReference type="ARBA" id="ARBA00022807"/>
    </source>
</evidence>
<evidence type="ECO:0000259" key="16">
    <source>
        <dbReference type="PROSITE" id="PS50990"/>
    </source>
</evidence>
<dbReference type="CDD" id="cd02259">
    <property type="entry name" value="Peptidase_C39_like"/>
    <property type="match status" value="1"/>
</dbReference>
<dbReference type="Pfam" id="PF00005">
    <property type="entry name" value="ABC_tran"/>
    <property type="match status" value="1"/>
</dbReference>
<dbReference type="GO" id="GO:0030256">
    <property type="term" value="C:type I protein secretion system complex"/>
    <property type="evidence" value="ECO:0007669"/>
    <property type="project" value="InterPro"/>
</dbReference>
<feature type="transmembrane region" description="Helical" evidence="12">
    <location>
        <begin position="569"/>
        <end position="590"/>
    </location>
</feature>
<feature type="domain" description="Cyclic nucleotide-binding" evidence="13">
    <location>
        <begin position="17"/>
        <end position="120"/>
    </location>
</feature>
<keyword evidence="8" id="KW-0067">ATP-binding</keyword>
<dbReference type="GO" id="GO:0005886">
    <property type="term" value="C:plasma membrane"/>
    <property type="evidence" value="ECO:0007669"/>
    <property type="project" value="UniProtKB-SubCell"/>
</dbReference>
<gene>
    <name evidence="17" type="ORF">DA73_0200530</name>
</gene>
<dbReference type="PROSITE" id="PS00211">
    <property type="entry name" value="ABC_TRANSPORTER_1"/>
    <property type="match status" value="1"/>
</dbReference>
<evidence type="ECO:0000256" key="2">
    <source>
        <dbReference type="ARBA" id="ARBA00022448"/>
    </source>
</evidence>
<dbReference type="PANTHER" id="PTHR43394">
    <property type="entry name" value="ATP-DEPENDENT PERMEASE MDL1, MITOCHONDRIAL"/>
    <property type="match status" value="1"/>
</dbReference>
<evidence type="ECO:0000256" key="3">
    <source>
        <dbReference type="ARBA" id="ARBA00022475"/>
    </source>
</evidence>
<keyword evidence="3" id="KW-1003">Cell membrane</keyword>
<dbReference type="Pfam" id="PF00027">
    <property type="entry name" value="cNMP_binding"/>
    <property type="match status" value="1"/>
</dbReference>
<dbReference type="InterPro" id="IPR003593">
    <property type="entry name" value="AAA+_ATPase"/>
</dbReference>
<evidence type="ECO:0000256" key="8">
    <source>
        <dbReference type="ARBA" id="ARBA00022840"/>
    </source>
</evidence>
<dbReference type="Pfam" id="PF00664">
    <property type="entry name" value="ABC_membrane"/>
    <property type="match status" value="1"/>
</dbReference>
<evidence type="ECO:0000313" key="17">
    <source>
        <dbReference type="EMBL" id="KIE13894.1"/>
    </source>
</evidence>
<keyword evidence="2" id="KW-0813">Transport</keyword>
<evidence type="ECO:0000256" key="12">
    <source>
        <dbReference type="SAM" id="Phobius"/>
    </source>
</evidence>
<dbReference type="CDD" id="cd18782">
    <property type="entry name" value="ABC_6TM_PrtD_LapB_HlyB_like"/>
    <property type="match status" value="1"/>
</dbReference>
<dbReference type="PROSITE" id="PS50990">
    <property type="entry name" value="PEPTIDASE_C39"/>
    <property type="match status" value="1"/>
</dbReference>
<keyword evidence="6" id="KW-0378">Hydrolase</keyword>
<dbReference type="InterPro" id="IPR017871">
    <property type="entry name" value="ABC_transporter-like_CS"/>
</dbReference>
<proteinExistence type="predicted"/>
<evidence type="ECO:0000259" key="13">
    <source>
        <dbReference type="PROSITE" id="PS50042"/>
    </source>
</evidence>
<dbReference type="PROSITE" id="PS50893">
    <property type="entry name" value="ABC_TRANSPORTER_2"/>
    <property type="match status" value="1"/>
</dbReference>
<feature type="region of interest" description="Disordered" evidence="11">
    <location>
        <begin position="235"/>
        <end position="275"/>
    </location>
</feature>
<keyword evidence="10 12" id="KW-0472">Membrane</keyword>
<evidence type="ECO:0000256" key="4">
    <source>
        <dbReference type="ARBA" id="ARBA00022692"/>
    </source>
</evidence>
<dbReference type="Gene3D" id="1.20.1560.10">
    <property type="entry name" value="ABC transporter type 1, transmembrane domain"/>
    <property type="match status" value="1"/>
</dbReference>
<dbReference type="SUPFAM" id="SSF52540">
    <property type="entry name" value="P-loop containing nucleoside triphosphate hydrolases"/>
    <property type="match status" value="1"/>
</dbReference>
<comment type="subcellular location">
    <subcellularLocation>
        <location evidence="1">Cell membrane</location>
        <topology evidence="1">Multi-pass membrane protein</topology>
    </subcellularLocation>
</comment>
<dbReference type="CDD" id="cd00038">
    <property type="entry name" value="CAP_ED"/>
    <property type="match status" value="1"/>
</dbReference>
<dbReference type="PROSITE" id="PS50929">
    <property type="entry name" value="ABC_TM1F"/>
    <property type="match status" value="1"/>
</dbReference>
<dbReference type="Gene3D" id="3.40.50.300">
    <property type="entry name" value="P-loop containing nucleotide triphosphate hydrolases"/>
    <property type="match status" value="1"/>
</dbReference>
<dbReference type="InterPro" id="IPR005074">
    <property type="entry name" value="Peptidase_C39"/>
</dbReference>
<evidence type="ECO:0000256" key="10">
    <source>
        <dbReference type="ARBA" id="ARBA00023136"/>
    </source>
</evidence>
<evidence type="ECO:0000256" key="9">
    <source>
        <dbReference type="ARBA" id="ARBA00022989"/>
    </source>
</evidence>
<feature type="domain" description="Peptidase C39" evidence="16">
    <location>
        <begin position="281"/>
        <end position="403"/>
    </location>
</feature>
<dbReference type="PROSITE" id="PS50042">
    <property type="entry name" value="CNMP_BINDING_3"/>
    <property type="match status" value="1"/>
</dbReference>
<keyword evidence="7" id="KW-0645">Protease</keyword>
<dbReference type="InterPro" id="IPR014710">
    <property type="entry name" value="RmlC-like_jellyroll"/>
</dbReference>
<dbReference type="OrthoDB" id="516912at2"/>
<evidence type="ECO:0000256" key="6">
    <source>
        <dbReference type="ARBA" id="ARBA00022801"/>
    </source>
</evidence>
<dbReference type="InterPro" id="IPR036640">
    <property type="entry name" value="ABC1_TM_sf"/>
</dbReference>
<evidence type="ECO:0000259" key="14">
    <source>
        <dbReference type="PROSITE" id="PS50893"/>
    </source>
</evidence>
<dbReference type="GO" id="GO:0005524">
    <property type="term" value="F:ATP binding"/>
    <property type="evidence" value="ECO:0007669"/>
    <property type="project" value="UniProtKB-KW"/>
</dbReference>
<dbReference type="Gene3D" id="3.90.70.10">
    <property type="entry name" value="Cysteine proteinases"/>
    <property type="match status" value="1"/>
</dbReference>
<dbReference type="AlphaFoldDB" id="A0A0C1R8J3"/>
<keyword evidence="9 12" id="KW-1133">Transmembrane helix</keyword>
<evidence type="ECO:0000256" key="11">
    <source>
        <dbReference type="SAM" id="MobiDB-lite"/>
    </source>
</evidence>
<dbReference type="GO" id="GO:0006508">
    <property type="term" value="P:proteolysis"/>
    <property type="evidence" value="ECO:0007669"/>
    <property type="project" value="InterPro"/>
</dbReference>
<dbReference type="SUPFAM" id="SSF51206">
    <property type="entry name" value="cAMP-binding domain-like"/>
    <property type="match status" value="1"/>
</dbReference>
<dbReference type="GO" id="GO:0015421">
    <property type="term" value="F:ABC-type oligopeptide transporter activity"/>
    <property type="evidence" value="ECO:0007669"/>
    <property type="project" value="TreeGrafter"/>
</dbReference>
<dbReference type="InterPro" id="IPR003439">
    <property type="entry name" value="ABC_transporter-like_ATP-bd"/>
</dbReference>
<dbReference type="InterPro" id="IPR011527">
    <property type="entry name" value="ABC1_TM_dom"/>
</dbReference>
<dbReference type="PANTHER" id="PTHR43394:SF1">
    <property type="entry name" value="ATP-BINDING CASSETTE SUB-FAMILY B MEMBER 10, MITOCHONDRIAL"/>
    <property type="match status" value="1"/>
</dbReference>
<dbReference type="Gene3D" id="2.60.120.10">
    <property type="entry name" value="Jelly Rolls"/>
    <property type="match status" value="1"/>
</dbReference>
<comment type="caution">
    <text evidence="17">The sequence shown here is derived from an EMBL/GenBank/DDBJ whole genome shotgun (WGS) entry which is preliminary data.</text>
</comment>
<feature type="domain" description="ABC transporter" evidence="14">
    <location>
        <begin position="749"/>
        <end position="984"/>
    </location>
</feature>
<protein>
    <submittedName>
        <fullName evidence="17">Peptidase C39</fullName>
    </submittedName>
</protein>
<dbReference type="InterPro" id="IPR018490">
    <property type="entry name" value="cNMP-bd_dom_sf"/>
</dbReference>
<keyword evidence="4 12" id="KW-0812">Transmembrane</keyword>
<reference evidence="17" key="1">
    <citation type="journal article" date="2015" name="Genome Announc.">
        <title>Draft Genome Sequence of Tolypothrix boutellei Strain VB521301.</title>
        <authorList>
            <person name="Chandrababunaidu M.M."/>
            <person name="Singh D."/>
            <person name="Sen D."/>
            <person name="Bhan S."/>
            <person name="Das S."/>
            <person name="Gupta A."/>
            <person name="Adhikary S.P."/>
            <person name="Tripathy S."/>
        </authorList>
    </citation>
    <scope>NUCLEOTIDE SEQUENCE</scope>
    <source>
        <strain evidence="17">VB521301</strain>
    </source>
</reference>
<feature type="transmembrane region" description="Helical" evidence="12">
    <location>
        <begin position="431"/>
        <end position="457"/>
    </location>
</feature>
<evidence type="ECO:0000256" key="1">
    <source>
        <dbReference type="ARBA" id="ARBA00004651"/>
    </source>
</evidence>
<evidence type="ECO:0000259" key="15">
    <source>
        <dbReference type="PROSITE" id="PS50929"/>
    </source>
</evidence>
<dbReference type="GO" id="GO:0016887">
    <property type="term" value="F:ATP hydrolysis activity"/>
    <property type="evidence" value="ECO:0007669"/>
    <property type="project" value="InterPro"/>
</dbReference>
<dbReference type="InterPro" id="IPR000595">
    <property type="entry name" value="cNMP-bd_dom"/>
</dbReference>
<evidence type="ECO:0000256" key="5">
    <source>
        <dbReference type="ARBA" id="ARBA00022741"/>
    </source>
</evidence>
<name>A0A0C1R8J3_9CYAN</name>
<sequence length="993" mass="109572">MTSSTTTIIDFLAQHHPFNQLDIRTVERIASKLQPLRYRMGQAIFVRETIPDKIVIIYSGGARLIGYAPGAKVPETLQSLKEGALLGTASLVRGVACETAISSGETLCLTLSAADFRELLELEPVLRDAYSNHCSLIEVYDLLGAELERRALGNANLKELAIQHHASATVLNLPPGTTPLQQLDPNFLWLVSGGSSNYAVGCSLNSHDPQAYIKVEADKPVRLIGLRELTISGETVSSLSPSPPPPLPPSSLWQDAPYAPERPEEPEEPSLSQSVKYPHVRGRGPVDASLACFQMLAEYWGMPFKRDVIKRALVNNFQRTGGISIQLCGALSELMGLTSQLVQVPALSVPRLPVPALLPWQDSFAILYKATSKELVLAIPEQGIRRLNPTAFADIWGEEGQVLLLQPTKETPKSRFGLSWFLPAIKKHRTVLIEVFIASLFVQLLGLANPLITQVIIDKVIIQNGVNTLHVLGFLLIAMAVVEGVITWLRTNLFVDTTNRIDLSLGSEVIDHLLRLPLRYFEKRPVGEISSRINELENIRSFLTGTALTVVLDAIFSVIYIAVMVIYSWLLTIVALATVPLFALLTYIFAPIIRSQTRTKAERNAETQSYLVEVVSGIQTVKAQNIELNSRWQWQTRYARYISASFENVLTSNTASSLSNFLNKLSSLLLLWVGAYLVLEGQLTLGELIAFRIIAGYVTSPLLRLIQLWQNFQETALSLERLADILDNPTESEIAGRNNIPMPAMTGAIKYENVTFSFSKSPNPQLVNINLDIGAGTFVGVVGQSGAGKSTLTKLIPRLYELDSGRIKIDGYDINKVELYSLRRQIGMVLQDTLLFDTTVQENIALTVPDATPEEIVEAAKIACAHDFIMNLPNGYETRVGERGSALSGGQRQRIAIARTILQNPPLLILDEATSALDYDTERQVCLNLAQAFKGRTVFFITHRLATIRSADVILMMSQGSVVEQGTHAELMAMMGRYYCLYQQQEAVGGERE</sequence>
<feature type="transmembrane region" description="Helical" evidence="12">
    <location>
        <begin position="661"/>
        <end position="679"/>
    </location>
</feature>
<feature type="domain" description="ABC transmembrane type-1" evidence="15">
    <location>
        <begin position="435"/>
        <end position="714"/>
    </location>
</feature>
<dbReference type="InterPro" id="IPR010132">
    <property type="entry name" value="ATPase_T1SS_HlyB"/>
</dbReference>
<dbReference type="Pfam" id="PF03412">
    <property type="entry name" value="Peptidase_C39"/>
    <property type="match status" value="1"/>
</dbReference>
<dbReference type="SMART" id="SM00100">
    <property type="entry name" value="cNMP"/>
    <property type="match status" value="1"/>
</dbReference>
<keyword evidence="7" id="KW-0788">Thiol protease</keyword>